<dbReference type="Pfam" id="PF11062">
    <property type="entry name" value="DUF2863"/>
    <property type="match status" value="1"/>
</dbReference>
<proteinExistence type="predicted"/>
<reference evidence="1 2" key="1">
    <citation type="submission" date="2016-04" db="EMBL/GenBank/DDBJ databases">
        <authorList>
            <consortium name="Pathogen Informatics"/>
        </authorList>
    </citation>
    <scope>NUCLEOTIDE SEQUENCE [LARGE SCALE GENOMIC DNA]</scope>
    <source>
        <strain evidence="1 2">H050680373</strain>
    </source>
</reference>
<dbReference type="InterPro" id="IPR021292">
    <property type="entry name" value="DUF2863"/>
</dbReference>
<accession>A0A157SPU5</accession>
<dbReference type="Proteomes" id="UP000076848">
    <property type="component" value="Unassembled WGS sequence"/>
</dbReference>
<dbReference type="STRING" id="288768.SAMEA3906486_04134"/>
<evidence type="ECO:0000313" key="2">
    <source>
        <dbReference type="Proteomes" id="UP000076848"/>
    </source>
</evidence>
<name>A0A157SPU5_9BORD</name>
<organism evidence="1 2">
    <name type="scientific">Bordetella ansorpii</name>
    <dbReference type="NCBI Taxonomy" id="288768"/>
    <lineage>
        <taxon>Bacteria</taxon>
        <taxon>Pseudomonadati</taxon>
        <taxon>Pseudomonadota</taxon>
        <taxon>Betaproteobacteria</taxon>
        <taxon>Burkholderiales</taxon>
        <taxon>Alcaligenaceae</taxon>
        <taxon>Bordetella</taxon>
    </lineage>
</organism>
<keyword evidence="2" id="KW-1185">Reference proteome</keyword>
<sequence>MGSGRAAGRGKLGGSLHRFKEFMARVRSRTSSPRMGRDATRLVSLAQALNRSGSHLEDVYWQGQLGEAVPKLLRQGQDGPLEAALDHLAQHDAGAYEVLIEWAETLSESMQVEKNGVRHDVLLLVAPVAAWTRYTIPTGPISASAQQALLAQLHGHILASNARVALLPQLVSIDQMPRTFGETWQWMHRLAARALGAETSLPVLNTDIETANMLADTRYLVAAVAVPERGALFRWQEHPEDPAASREACLERWIAQAQPTLASLLPGCGIECLLPDAYYVSNRDADRRVRPLSLRAAIGWLEGAVSLPADQLRAVIAGCGEGQVDEYRIGFTPRNSNDVYYGCVWPLYGREEDPPGDDGQPDAVDEIAALLKEYGVADVRRIPGVLPPDYCEDCGAPQFPNPLGELVHAELPEDAEAAPTRFH</sequence>
<dbReference type="EMBL" id="FKIF01000007">
    <property type="protein sequence ID" value="SAI72432.1"/>
    <property type="molecule type" value="Genomic_DNA"/>
</dbReference>
<gene>
    <name evidence="1" type="ORF">SAMEA3906486_04134</name>
</gene>
<evidence type="ECO:0000313" key="1">
    <source>
        <dbReference type="EMBL" id="SAI72432.1"/>
    </source>
</evidence>
<protein>
    <submittedName>
        <fullName evidence="1">Protein of uncharacterized function (DUF2863)</fullName>
    </submittedName>
</protein>
<dbReference type="AlphaFoldDB" id="A0A157SPU5"/>